<dbReference type="Pfam" id="PF08240">
    <property type="entry name" value="ADH_N"/>
    <property type="match status" value="1"/>
</dbReference>
<dbReference type="InterPro" id="IPR036291">
    <property type="entry name" value="NAD(P)-bd_dom_sf"/>
</dbReference>
<comment type="caution">
    <text evidence="6">The sequence shown here is derived from an EMBL/GenBank/DDBJ whole genome shotgun (WGS) entry which is preliminary data.</text>
</comment>
<dbReference type="Gene3D" id="3.90.180.10">
    <property type="entry name" value="Medium-chain alcohol dehydrogenases, catalytic domain"/>
    <property type="match status" value="1"/>
</dbReference>
<keyword evidence="3" id="KW-0560">Oxidoreductase</keyword>
<comment type="cofactor">
    <cofactor evidence="4">
        <name>Zn(2+)</name>
        <dbReference type="ChEBI" id="CHEBI:29105"/>
    </cofactor>
</comment>
<comment type="similarity">
    <text evidence="4">Belongs to the zinc-containing alcohol dehydrogenase family.</text>
</comment>
<keyword evidence="1 4" id="KW-0479">Metal-binding</keyword>
<dbReference type="InterPro" id="IPR013149">
    <property type="entry name" value="ADH-like_C"/>
</dbReference>
<keyword evidence="2 4" id="KW-0862">Zinc</keyword>
<name>K2J8N1_9PROT</name>
<evidence type="ECO:0000259" key="5">
    <source>
        <dbReference type="SMART" id="SM00829"/>
    </source>
</evidence>
<dbReference type="PANTHER" id="PTHR43401">
    <property type="entry name" value="L-THREONINE 3-DEHYDROGENASE"/>
    <property type="match status" value="1"/>
</dbReference>
<dbReference type="Proteomes" id="UP000006746">
    <property type="component" value="Unassembled WGS sequence"/>
</dbReference>
<dbReference type="STRING" id="1207063.P24_14519"/>
<dbReference type="SUPFAM" id="SSF51735">
    <property type="entry name" value="NAD(P)-binding Rossmann-fold domains"/>
    <property type="match status" value="1"/>
</dbReference>
<dbReference type="InterPro" id="IPR020843">
    <property type="entry name" value="ER"/>
</dbReference>
<sequence length="353" mass="37109">MKGIVFLGDRKLELRDFPDPAPGPGEVVLEIKASGMCGSDLKFYRTPGGARALGFKMQDGPIIGGHEPCGVVVAVGPGVPEKQARIGMRVMQHHYRGCGVCPHCSTGWMQLCVEGVAEVYGVTGHGAHATYMKCPARTLVELPDELSFATGAAISCGTGTAWGALQRLGLQGDHSIAIFGQGPVGLSATQLASALGARVIALDTSPERLARALEFGADAVLNPAELPNGAGDVVGAIRELTHGLGAHLSLDASSSPAARAQAVKCLRTWGKACFVGEGGEVTLDVSNDLLRRQVTLIGSWTFSTVGQADCARFIADRGIDVDALFTHRWRLDEAEPAYRLFDSQTTGKGVFLM</sequence>
<dbReference type="eggNOG" id="COG1063">
    <property type="taxonomic scope" value="Bacteria"/>
</dbReference>
<evidence type="ECO:0000256" key="4">
    <source>
        <dbReference type="RuleBase" id="RU361277"/>
    </source>
</evidence>
<dbReference type="InterPro" id="IPR002328">
    <property type="entry name" value="ADH_Zn_CS"/>
</dbReference>
<dbReference type="PATRIC" id="fig|1207063.3.peg.2930"/>
<organism evidence="6 7">
    <name type="scientific">Oceanibaculum indicum P24</name>
    <dbReference type="NCBI Taxonomy" id="1207063"/>
    <lineage>
        <taxon>Bacteria</taxon>
        <taxon>Pseudomonadati</taxon>
        <taxon>Pseudomonadota</taxon>
        <taxon>Alphaproteobacteria</taxon>
        <taxon>Rhodospirillales</taxon>
        <taxon>Oceanibaculaceae</taxon>
        <taxon>Oceanibaculum</taxon>
    </lineage>
</organism>
<feature type="domain" description="Enoyl reductase (ER)" evidence="5">
    <location>
        <begin position="8"/>
        <end position="351"/>
    </location>
</feature>
<dbReference type="PANTHER" id="PTHR43401:SF5">
    <property type="entry name" value="ALCOHOL DEHYDROGENASE-RELATED"/>
    <property type="match status" value="1"/>
</dbReference>
<dbReference type="PROSITE" id="PS00059">
    <property type="entry name" value="ADH_ZINC"/>
    <property type="match status" value="1"/>
</dbReference>
<dbReference type="SMART" id="SM00829">
    <property type="entry name" value="PKS_ER"/>
    <property type="match status" value="1"/>
</dbReference>
<evidence type="ECO:0000256" key="1">
    <source>
        <dbReference type="ARBA" id="ARBA00022723"/>
    </source>
</evidence>
<dbReference type="InterPro" id="IPR011032">
    <property type="entry name" value="GroES-like_sf"/>
</dbReference>
<evidence type="ECO:0000313" key="6">
    <source>
        <dbReference type="EMBL" id="EKE71583.1"/>
    </source>
</evidence>
<protein>
    <submittedName>
        <fullName evidence="6">Alcohol dehydrogenase</fullName>
    </submittedName>
</protein>
<dbReference type="CDD" id="cd08239">
    <property type="entry name" value="THR_DH_like"/>
    <property type="match status" value="1"/>
</dbReference>
<dbReference type="InterPro" id="IPR013154">
    <property type="entry name" value="ADH-like_N"/>
</dbReference>
<dbReference type="GO" id="GO:0016616">
    <property type="term" value="F:oxidoreductase activity, acting on the CH-OH group of donors, NAD or NADP as acceptor"/>
    <property type="evidence" value="ECO:0007669"/>
    <property type="project" value="UniProtKB-ARBA"/>
</dbReference>
<dbReference type="SUPFAM" id="SSF50129">
    <property type="entry name" value="GroES-like"/>
    <property type="match status" value="1"/>
</dbReference>
<dbReference type="RefSeq" id="WP_008945507.1">
    <property type="nucleotide sequence ID" value="NZ_AMRL01000022.1"/>
</dbReference>
<evidence type="ECO:0000313" key="7">
    <source>
        <dbReference type="Proteomes" id="UP000006746"/>
    </source>
</evidence>
<gene>
    <name evidence="6" type="ORF">P24_14519</name>
</gene>
<keyword evidence="7" id="KW-1185">Reference proteome</keyword>
<evidence type="ECO:0000256" key="3">
    <source>
        <dbReference type="ARBA" id="ARBA00023002"/>
    </source>
</evidence>
<reference evidence="6 7" key="1">
    <citation type="journal article" date="2012" name="J. Bacteriol.">
        <title>Genome Sequence of Oceanibaculum indicum Type Strain P24.</title>
        <authorList>
            <person name="Lai Q."/>
            <person name="Shao Z."/>
        </authorList>
    </citation>
    <scope>NUCLEOTIDE SEQUENCE [LARGE SCALE GENOMIC DNA]</scope>
    <source>
        <strain evidence="6 7">P24</strain>
    </source>
</reference>
<accession>K2J8N1</accession>
<evidence type="ECO:0000256" key="2">
    <source>
        <dbReference type="ARBA" id="ARBA00022833"/>
    </source>
</evidence>
<dbReference type="InterPro" id="IPR050129">
    <property type="entry name" value="Zn_alcohol_dh"/>
</dbReference>
<dbReference type="AlphaFoldDB" id="K2J8N1"/>
<proteinExistence type="inferred from homology"/>
<dbReference type="EMBL" id="AMRL01000022">
    <property type="protein sequence ID" value="EKE71583.1"/>
    <property type="molecule type" value="Genomic_DNA"/>
</dbReference>
<dbReference type="Pfam" id="PF00107">
    <property type="entry name" value="ADH_zinc_N"/>
    <property type="match status" value="1"/>
</dbReference>
<dbReference type="GO" id="GO:0008270">
    <property type="term" value="F:zinc ion binding"/>
    <property type="evidence" value="ECO:0007669"/>
    <property type="project" value="InterPro"/>
</dbReference>